<reference evidence="3" key="1">
    <citation type="submission" date="2020-10" db="EMBL/GenBank/DDBJ databases">
        <authorList>
            <person name="Gilroy R."/>
        </authorList>
    </citation>
    <scope>NUCLEOTIDE SEQUENCE</scope>
    <source>
        <strain evidence="3">CHK176-22527</strain>
    </source>
</reference>
<organism evidence="3 4">
    <name type="scientific">Candidatus Allocopromorpha excrementavium</name>
    <dbReference type="NCBI Taxonomy" id="2840741"/>
    <lineage>
        <taxon>Bacteria</taxon>
        <taxon>Bacillati</taxon>
        <taxon>Bacillota</taxon>
        <taxon>Clostridia</taxon>
        <taxon>Eubacteriales</taxon>
        <taxon>Eubacteriaceae</taxon>
        <taxon>Eubacteriaceae incertae sedis</taxon>
        <taxon>Candidatus Allocopromorpha</taxon>
    </lineage>
</organism>
<proteinExistence type="inferred from homology"/>
<reference evidence="3" key="2">
    <citation type="journal article" date="2021" name="PeerJ">
        <title>Extensive microbial diversity within the chicken gut microbiome revealed by metagenomics and culture.</title>
        <authorList>
            <person name="Gilroy R."/>
            <person name="Ravi A."/>
            <person name="Getino M."/>
            <person name="Pursley I."/>
            <person name="Horton D.L."/>
            <person name="Alikhan N.F."/>
            <person name="Baker D."/>
            <person name="Gharbi K."/>
            <person name="Hall N."/>
            <person name="Watson M."/>
            <person name="Adriaenssens E.M."/>
            <person name="Foster-Nyarko E."/>
            <person name="Jarju S."/>
            <person name="Secka A."/>
            <person name="Antonio M."/>
            <person name="Oren A."/>
            <person name="Chaudhuri R.R."/>
            <person name="La Ragione R."/>
            <person name="Hildebrand F."/>
            <person name="Pallen M.J."/>
        </authorList>
    </citation>
    <scope>NUCLEOTIDE SEQUENCE</scope>
    <source>
        <strain evidence="3">CHK176-22527</strain>
    </source>
</reference>
<dbReference type="Pfam" id="PF01177">
    <property type="entry name" value="Asp_Glu_race"/>
    <property type="match status" value="1"/>
</dbReference>
<evidence type="ECO:0000313" key="4">
    <source>
        <dbReference type="Proteomes" id="UP000824159"/>
    </source>
</evidence>
<comment type="caution">
    <text evidence="3">The sequence shown here is derived from an EMBL/GenBank/DDBJ whole genome shotgun (WGS) entry which is preliminary data.</text>
</comment>
<gene>
    <name evidence="3" type="ORF">IAD12_01255</name>
</gene>
<dbReference type="NCBIfam" id="TIGR00035">
    <property type="entry name" value="asp_race"/>
    <property type="match status" value="1"/>
</dbReference>
<accession>A0A9D1KUX7</accession>
<evidence type="ECO:0000256" key="2">
    <source>
        <dbReference type="ARBA" id="ARBA00023235"/>
    </source>
</evidence>
<comment type="similarity">
    <text evidence="1">Belongs to the aspartate/glutamate racemases family.</text>
</comment>
<sequence>MKNSVGVLGGIGPLATVYFMDLIIRMTEAETDQEHINMLVSNHATIPDRTDYILGKSKDSPLKDMTDDAKMLEEAGCLFIVIPCNTAHYFFEDIERSVKIPVINIIKETIRYAADKCCGKDRKESGTSSASKASGSIKLGILATEGTISSGTYSYYGKEENVCCVAPDKEYQKKVNHIIYGCVKAGLPVDEKEVDEVIEHMRNKGCDAVIMGCTELSVVCEDMHLDKKYDFVVDSLKVLAMKTVTMYGKTLRSADL</sequence>
<dbReference type="EMBL" id="DVLX01000018">
    <property type="protein sequence ID" value="HIT98869.1"/>
    <property type="molecule type" value="Genomic_DNA"/>
</dbReference>
<name>A0A9D1KUX7_9FIRM</name>
<dbReference type="PANTHER" id="PTHR21198:SF7">
    <property type="entry name" value="ASPARTATE-GLUTAMATE RACEMASE FAMILY"/>
    <property type="match status" value="1"/>
</dbReference>
<dbReference type="EC" id="5.1.1.-" evidence="3"/>
<keyword evidence="2 3" id="KW-0413">Isomerase</keyword>
<dbReference type="Gene3D" id="3.40.50.1860">
    <property type="match status" value="2"/>
</dbReference>
<dbReference type="AlphaFoldDB" id="A0A9D1KUX7"/>
<dbReference type="InterPro" id="IPR015942">
    <property type="entry name" value="Asp/Glu/hydantoin_racemase"/>
</dbReference>
<dbReference type="InterPro" id="IPR004380">
    <property type="entry name" value="Asp_race"/>
</dbReference>
<dbReference type="PANTHER" id="PTHR21198">
    <property type="entry name" value="GLUTAMATE RACEMASE"/>
    <property type="match status" value="1"/>
</dbReference>
<protein>
    <submittedName>
        <fullName evidence="3">Amino acid racemase</fullName>
        <ecNumber evidence="3">5.1.1.-</ecNumber>
    </submittedName>
</protein>
<dbReference type="InterPro" id="IPR018187">
    <property type="entry name" value="Asp/Glu_racemase_AS_1"/>
</dbReference>
<dbReference type="InterPro" id="IPR001920">
    <property type="entry name" value="Asp/Glu_race"/>
</dbReference>
<evidence type="ECO:0000313" key="3">
    <source>
        <dbReference type="EMBL" id="HIT98869.1"/>
    </source>
</evidence>
<dbReference type="SUPFAM" id="SSF53681">
    <property type="entry name" value="Aspartate/glutamate racemase"/>
    <property type="match status" value="2"/>
</dbReference>
<dbReference type="PROSITE" id="PS00923">
    <property type="entry name" value="ASP_GLU_RACEMASE_1"/>
    <property type="match status" value="1"/>
</dbReference>
<dbReference type="GO" id="GO:0047661">
    <property type="term" value="F:amino-acid racemase activity"/>
    <property type="evidence" value="ECO:0007669"/>
    <property type="project" value="InterPro"/>
</dbReference>
<dbReference type="Proteomes" id="UP000824159">
    <property type="component" value="Unassembled WGS sequence"/>
</dbReference>
<evidence type="ECO:0000256" key="1">
    <source>
        <dbReference type="ARBA" id="ARBA00007847"/>
    </source>
</evidence>